<protein>
    <submittedName>
        <fullName evidence="2">Uncharacterized protein</fullName>
    </submittedName>
</protein>
<evidence type="ECO:0000313" key="2">
    <source>
        <dbReference type="EMBL" id="JAD93866.1"/>
    </source>
</evidence>
<reference evidence="2" key="1">
    <citation type="submission" date="2014-09" db="EMBL/GenBank/DDBJ databases">
        <authorList>
            <person name="Magalhaes I.L.F."/>
            <person name="Oliveira U."/>
            <person name="Santos F.R."/>
            <person name="Vidigal T.H.D.A."/>
            <person name="Brescovit A.D."/>
            <person name="Santos A.J."/>
        </authorList>
    </citation>
    <scope>NUCLEOTIDE SEQUENCE</scope>
    <source>
        <tissue evidence="2">Shoot tissue taken approximately 20 cm above the soil surface</tissue>
    </source>
</reference>
<proteinExistence type="predicted"/>
<feature type="region of interest" description="Disordered" evidence="1">
    <location>
        <begin position="1"/>
        <end position="24"/>
    </location>
</feature>
<sequence length="24" mass="2725">MVEWLPSTRMSPTAAHRSDRLLVA</sequence>
<dbReference type="AlphaFoldDB" id="A0A0A9E1F4"/>
<accession>A0A0A9E1F4</accession>
<evidence type="ECO:0000256" key="1">
    <source>
        <dbReference type="SAM" id="MobiDB-lite"/>
    </source>
</evidence>
<name>A0A0A9E1F4_ARUDO</name>
<dbReference type="EMBL" id="GBRH01204029">
    <property type="protein sequence ID" value="JAD93866.1"/>
    <property type="molecule type" value="Transcribed_RNA"/>
</dbReference>
<organism evidence="2">
    <name type="scientific">Arundo donax</name>
    <name type="common">Giant reed</name>
    <name type="synonym">Donax arundinaceus</name>
    <dbReference type="NCBI Taxonomy" id="35708"/>
    <lineage>
        <taxon>Eukaryota</taxon>
        <taxon>Viridiplantae</taxon>
        <taxon>Streptophyta</taxon>
        <taxon>Embryophyta</taxon>
        <taxon>Tracheophyta</taxon>
        <taxon>Spermatophyta</taxon>
        <taxon>Magnoliopsida</taxon>
        <taxon>Liliopsida</taxon>
        <taxon>Poales</taxon>
        <taxon>Poaceae</taxon>
        <taxon>PACMAD clade</taxon>
        <taxon>Arundinoideae</taxon>
        <taxon>Arundineae</taxon>
        <taxon>Arundo</taxon>
    </lineage>
</organism>
<reference evidence="2" key="2">
    <citation type="journal article" date="2015" name="Data Brief">
        <title>Shoot transcriptome of the giant reed, Arundo donax.</title>
        <authorList>
            <person name="Barrero R.A."/>
            <person name="Guerrero F.D."/>
            <person name="Moolhuijzen P."/>
            <person name="Goolsby J.A."/>
            <person name="Tidwell J."/>
            <person name="Bellgard S.E."/>
            <person name="Bellgard M.I."/>
        </authorList>
    </citation>
    <scope>NUCLEOTIDE SEQUENCE</scope>
    <source>
        <tissue evidence="2">Shoot tissue taken approximately 20 cm above the soil surface</tissue>
    </source>
</reference>